<sequence>MNTGIWFQSNKQLVESASTSATESLTAVLGGLLRLWLRLLTAIMVTLSTDSSLISPQFSIDVGIKVFFHIL</sequence>
<protein>
    <submittedName>
        <fullName evidence="1">Uncharacterized protein</fullName>
    </submittedName>
</protein>
<accession>A0A2P5BD08</accession>
<dbReference type="Proteomes" id="UP000237105">
    <property type="component" value="Unassembled WGS sequence"/>
</dbReference>
<organism evidence="1 2">
    <name type="scientific">Parasponia andersonii</name>
    <name type="common">Sponia andersonii</name>
    <dbReference type="NCBI Taxonomy" id="3476"/>
    <lineage>
        <taxon>Eukaryota</taxon>
        <taxon>Viridiplantae</taxon>
        <taxon>Streptophyta</taxon>
        <taxon>Embryophyta</taxon>
        <taxon>Tracheophyta</taxon>
        <taxon>Spermatophyta</taxon>
        <taxon>Magnoliopsida</taxon>
        <taxon>eudicotyledons</taxon>
        <taxon>Gunneridae</taxon>
        <taxon>Pentapetalae</taxon>
        <taxon>rosids</taxon>
        <taxon>fabids</taxon>
        <taxon>Rosales</taxon>
        <taxon>Cannabaceae</taxon>
        <taxon>Parasponia</taxon>
    </lineage>
</organism>
<evidence type="ECO:0000313" key="2">
    <source>
        <dbReference type="Proteomes" id="UP000237105"/>
    </source>
</evidence>
<dbReference type="EMBL" id="JXTB01000307">
    <property type="protein sequence ID" value="PON46658.1"/>
    <property type="molecule type" value="Genomic_DNA"/>
</dbReference>
<comment type="caution">
    <text evidence="1">The sequence shown here is derived from an EMBL/GenBank/DDBJ whole genome shotgun (WGS) entry which is preliminary data.</text>
</comment>
<reference evidence="2" key="1">
    <citation type="submission" date="2016-06" db="EMBL/GenBank/DDBJ databases">
        <title>Parallel loss of symbiosis genes in relatives of nitrogen-fixing non-legume Parasponia.</title>
        <authorList>
            <person name="Van Velzen R."/>
            <person name="Holmer R."/>
            <person name="Bu F."/>
            <person name="Rutten L."/>
            <person name="Van Zeijl A."/>
            <person name="Liu W."/>
            <person name="Santuari L."/>
            <person name="Cao Q."/>
            <person name="Sharma T."/>
            <person name="Shen D."/>
            <person name="Roswanjaya Y."/>
            <person name="Wardhani T."/>
            <person name="Kalhor M.S."/>
            <person name="Jansen J."/>
            <person name="Van den Hoogen J."/>
            <person name="Gungor B."/>
            <person name="Hartog M."/>
            <person name="Hontelez J."/>
            <person name="Verver J."/>
            <person name="Yang W.-C."/>
            <person name="Schijlen E."/>
            <person name="Repin R."/>
            <person name="Schilthuizen M."/>
            <person name="Schranz E."/>
            <person name="Heidstra R."/>
            <person name="Miyata K."/>
            <person name="Fedorova E."/>
            <person name="Kohlen W."/>
            <person name="Bisseling T."/>
            <person name="Smit S."/>
            <person name="Geurts R."/>
        </authorList>
    </citation>
    <scope>NUCLEOTIDE SEQUENCE [LARGE SCALE GENOMIC DNA]</scope>
    <source>
        <strain evidence="2">cv. WU1-14</strain>
    </source>
</reference>
<name>A0A2P5BD08_PARAD</name>
<keyword evidence="2" id="KW-1185">Reference proteome</keyword>
<dbReference type="AlphaFoldDB" id="A0A2P5BD08"/>
<proteinExistence type="predicted"/>
<gene>
    <name evidence="1" type="ORF">PanWU01x14_249540</name>
</gene>
<evidence type="ECO:0000313" key="1">
    <source>
        <dbReference type="EMBL" id="PON46658.1"/>
    </source>
</evidence>